<protein>
    <submittedName>
        <fullName evidence="4">DUF3159 domain-containing protein</fullName>
    </submittedName>
</protein>
<feature type="compositionally biased region" description="Pro residues" evidence="1">
    <location>
        <begin position="21"/>
        <end position="33"/>
    </location>
</feature>
<evidence type="ECO:0000313" key="4">
    <source>
        <dbReference type="EMBL" id="TFB82657.1"/>
    </source>
</evidence>
<dbReference type="Proteomes" id="UP000297963">
    <property type="component" value="Unassembled WGS sequence"/>
</dbReference>
<feature type="compositionally biased region" description="Polar residues" evidence="1">
    <location>
        <begin position="1"/>
        <end position="12"/>
    </location>
</feature>
<dbReference type="AlphaFoldDB" id="A0A1I3A4I0"/>
<evidence type="ECO:0000313" key="3">
    <source>
        <dbReference type="EMBL" id="SFH45013.1"/>
    </source>
</evidence>
<evidence type="ECO:0000313" key="5">
    <source>
        <dbReference type="Proteomes" id="UP000199681"/>
    </source>
</evidence>
<dbReference type="STRING" id="995038.SAMN05216274_105191"/>
<reference evidence="4 6" key="2">
    <citation type="submission" date="2019-03" db="EMBL/GenBank/DDBJ databases">
        <title>Genomics of glacier-inhabiting Cryobacterium strains.</title>
        <authorList>
            <person name="Liu Q."/>
            <person name="Xin Y.-H."/>
        </authorList>
    </citation>
    <scope>NUCLEOTIDE SEQUENCE [LARGE SCALE GENOMIC DNA]</scope>
    <source>
        <strain evidence="4 6">Hh34</strain>
    </source>
</reference>
<dbReference type="Proteomes" id="UP000199681">
    <property type="component" value="Unassembled WGS sequence"/>
</dbReference>
<dbReference type="PIRSF" id="PIRSF010219">
    <property type="entry name" value="UCP010219"/>
    <property type="match status" value="1"/>
</dbReference>
<reference evidence="3 5" key="1">
    <citation type="submission" date="2016-10" db="EMBL/GenBank/DDBJ databases">
        <authorList>
            <person name="Varghese N."/>
            <person name="Submissions S."/>
        </authorList>
    </citation>
    <scope>NUCLEOTIDE SEQUENCE [LARGE SCALE GENOMIC DNA]</scope>
    <source>
        <strain evidence="3 5">GMCC 1.11211</strain>
    </source>
</reference>
<keyword evidence="2" id="KW-0812">Transmembrane</keyword>
<gene>
    <name evidence="4" type="ORF">E3O11_12230</name>
    <name evidence="3" type="ORF">SAMN05216274_105191</name>
</gene>
<dbReference type="InterPro" id="IPR016566">
    <property type="entry name" value="UCP010219"/>
</dbReference>
<dbReference type="EMBL" id="SOFE01000023">
    <property type="protein sequence ID" value="TFB82657.1"/>
    <property type="molecule type" value="Genomic_DNA"/>
</dbReference>
<organism evidence="4 6">
    <name type="scientific">Cryobacterium levicorallinum</name>
    <dbReference type="NCBI Taxonomy" id="995038"/>
    <lineage>
        <taxon>Bacteria</taxon>
        <taxon>Bacillati</taxon>
        <taxon>Actinomycetota</taxon>
        <taxon>Actinomycetes</taxon>
        <taxon>Micrococcales</taxon>
        <taxon>Microbacteriaceae</taxon>
        <taxon>Cryobacterium</taxon>
    </lineage>
</organism>
<accession>A0A1I3A4I0</accession>
<evidence type="ECO:0000313" key="6">
    <source>
        <dbReference type="Proteomes" id="UP000297963"/>
    </source>
</evidence>
<proteinExistence type="predicted"/>
<keyword evidence="2" id="KW-1133">Transmembrane helix</keyword>
<feature type="transmembrane region" description="Helical" evidence="2">
    <location>
        <begin position="249"/>
        <end position="267"/>
    </location>
</feature>
<dbReference type="EMBL" id="FOPW01000005">
    <property type="protein sequence ID" value="SFH45013.1"/>
    <property type="molecule type" value="Genomic_DNA"/>
</dbReference>
<feature type="transmembrane region" description="Helical" evidence="2">
    <location>
        <begin position="110"/>
        <end position="130"/>
    </location>
</feature>
<comment type="caution">
    <text evidence="4">The sequence shown here is derived from an EMBL/GenBank/DDBJ whole genome shotgun (WGS) entry which is preliminary data.</text>
</comment>
<name>A0A1I3A4I0_9MICO</name>
<dbReference type="RefSeq" id="WP_092449146.1">
    <property type="nucleotide sequence ID" value="NZ_BKAC01000004.1"/>
</dbReference>
<sequence length="280" mass="29198">MSDTPGQNGQQAQRDEAHEPVPTPAAAPEPAPTPEQAQTASTLFAESMAGAARRAGFGAATEGAPISGQALLKAMGGIRGLIEAVLPGLVFLVTYTLTIDPSTDVTSDPIGTLLPSLVAPLVIGVIFVALRAITRQTTTPALGGLVGTAISVALALFSGKPSDFFLVGLWTNAGYGAALLISVLVRWPLIGVAVGFLMGDGIAWRLDASKRRVLTILTLCWTGLFLGRLAVQLPLYLANNVELLASMKLLMGIPLYAPLLVVSWLMVRSVYRKADAADAL</sequence>
<evidence type="ECO:0000256" key="1">
    <source>
        <dbReference type="SAM" id="MobiDB-lite"/>
    </source>
</evidence>
<feature type="transmembrane region" description="Helical" evidence="2">
    <location>
        <begin position="214"/>
        <end position="237"/>
    </location>
</feature>
<feature type="transmembrane region" description="Helical" evidence="2">
    <location>
        <begin position="80"/>
        <end position="98"/>
    </location>
</feature>
<keyword evidence="2" id="KW-0472">Membrane</keyword>
<feature type="region of interest" description="Disordered" evidence="1">
    <location>
        <begin position="1"/>
        <end position="39"/>
    </location>
</feature>
<dbReference type="Pfam" id="PF11361">
    <property type="entry name" value="DUF3159"/>
    <property type="match status" value="1"/>
</dbReference>
<keyword evidence="5" id="KW-1185">Reference proteome</keyword>
<evidence type="ECO:0000256" key="2">
    <source>
        <dbReference type="SAM" id="Phobius"/>
    </source>
</evidence>
<feature type="transmembrane region" description="Helical" evidence="2">
    <location>
        <begin position="142"/>
        <end position="159"/>
    </location>
</feature>
<feature type="transmembrane region" description="Helical" evidence="2">
    <location>
        <begin position="179"/>
        <end position="202"/>
    </location>
</feature>